<organism evidence="2 3">
    <name type="scientific">Mycobacterium asiaticum</name>
    <dbReference type="NCBI Taxonomy" id="1790"/>
    <lineage>
        <taxon>Bacteria</taxon>
        <taxon>Bacillati</taxon>
        <taxon>Actinomycetota</taxon>
        <taxon>Actinomycetes</taxon>
        <taxon>Mycobacteriales</taxon>
        <taxon>Mycobacteriaceae</taxon>
        <taxon>Mycobacterium</taxon>
    </lineage>
</organism>
<accession>A0A1A3KDG9</accession>
<dbReference type="InterPro" id="IPR011059">
    <property type="entry name" value="Metal-dep_hydrolase_composite"/>
</dbReference>
<dbReference type="Pfam" id="PF07969">
    <property type="entry name" value="Amidohydro_3"/>
    <property type="match status" value="1"/>
</dbReference>
<dbReference type="GO" id="GO:0016812">
    <property type="term" value="F:hydrolase activity, acting on carbon-nitrogen (but not peptide) bonds, in cyclic amides"/>
    <property type="evidence" value="ECO:0007669"/>
    <property type="project" value="TreeGrafter"/>
</dbReference>
<dbReference type="PANTHER" id="PTHR11647">
    <property type="entry name" value="HYDRANTOINASE/DIHYDROPYRIMIDINASE FAMILY MEMBER"/>
    <property type="match status" value="1"/>
</dbReference>
<evidence type="ECO:0000259" key="1">
    <source>
        <dbReference type="Pfam" id="PF07969"/>
    </source>
</evidence>
<evidence type="ECO:0000313" key="2">
    <source>
        <dbReference type="EMBL" id="OBJ82066.1"/>
    </source>
</evidence>
<dbReference type="GO" id="GO:0005829">
    <property type="term" value="C:cytosol"/>
    <property type="evidence" value="ECO:0007669"/>
    <property type="project" value="TreeGrafter"/>
</dbReference>
<dbReference type="EMBL" id="LZLM01000115">
    <property type="protein sequence ID" value="OBJ82066.1"/>
    <property type="molecule type" value="Genomic_DNA"/>
</dbReference>
<keyword evidence="2" id="KW-0378">Hydrolase</keyword>
<dbReference type="InterPro" id="IPR013108">
    <property type="entry name" value="Amidohydro_3"/>
</dbReference>
<gene>
    <name evidence="2" type="ORF">A5640_22370</name>
</gene>
<feature type="domain" description="Amidohydrolase 3" evidence="1">
    <location>
        <begin position="50"/>
        <end position="567"/>
    </location>
</feature>
<name>A0A1A3KDG9_MYCAS</name>
<protein>
    <submittedName>
        <fullName evidence="2">Amidohydrolase</fullName>
    </submittedName>
</protein>
<dbReference type="CDD" id="cd01297">
    <property type="entry name" value="D-aminoacylase"/>
    <property type="match status" value="1"/>
</dbReference>
<dbReference type="PANTHER" id="PTHR11647:SF1">
    <property type="entry name" value="COLLAPSIN RESPONSE MEDIATOR PROTEIN"/>
    <property type="match status" value="1"/>
</dbReference>
<dbReference type="RefSeq" id="WP_065141461.1">
    <property type="nucleotide sequence ID" value="NZ_LZLM01000115.1"/>
</dbReference>
<dbReference type="Gene3D" id="3.20.20.140">
    <property type="entry name" value="Metal-dependent hydrolases"/>
    <property type="match status" value="2"/>
</dbReference>
<dbReference type="AlphaFoldDB" id="A0A1A3KDG9"/>
<sequence>MFDLKIIGGTVVDGTGADRYRADIGIKNGKIVEVARRGADDPELAGEAAETIDASGHIVAPGFVDIHTHYDGQVSWDSLLEPSSGHGVTTIVTGNCGVGFAPVRPGTEDWLIKLMEGVEDIPGTALTEGITWGWETYPEYLDAIGKQQFSVDVGSQIAHGAVRAYAMGERGARNEPATPEDIEAMARLVREGIEAGALGFSTSRTLAHTAMDGEPVPGTFAAEEELFGLGRAMAAGGQAVFELAPQGAAGEDIVGPKKELDWMRRLSREIDRPVSFALIQVDADPDLWREQLDVSAAAHAQGSRLHPQIAARPFGMMIGFQGHHGFTHRPTYRRLKAECSREELAQRLADPAVKAAILSEDDLPIDPTQLFDGMFAMVQHSLGRLYALGDPPDYEPTPDRTVAAIAKARGEDPLSTLYDLMLESDATAMLMLPLFNYAEGNHDAIREMMLHPAGVLGLSDGGAHCGMICDASYPTFLLTHWARDRRRGEKLSLEYVIRKQSRDTAHLFGLTDRGTIEAGKKADINVIDMNALRLHPATMAFDLPAGGRRILQGASGYAATIVSGTVTRRKDVDTGARPGRLVRGAR</sequence>
<dbReference type="InterPro" id="IPR032466">
    <property type="entry name" value="Metal_Hydrolase"/>
</dbReference>
<dbReference type="SUPFAM" id="SSF51556">
    <property type="entry name" value="Metallo-dependent hydrolases"/>
    <property type="match status" value="1"/>
</dbReference>
<reference evidence="2 3" key="1">
    <citation type="submission" date="2016-06" db="EMBL/GenBank/DDBJ databases">
        <authorList>
            <person name="Kjaerup R.B."/>
            <person name="Dalgaard T.S."/>
            <person name="Juul-Madsen H.R."/>
        </authorList>
    </citation>
    <scope>NUCLEOTIDE SEQUENCE [LARGE SCALE GENOMIC DNA]</scope>
    <source>
        <strain evidence="2 3">1276495.2</strain>
    </source>
</reference>
<proteinExistence type="predicted"/>
<evidence type="ECO:0000313" key="3">
    <source>
        <dbReference type="Proteomes" id="UP000093925"/>
    </source>
</evidence>
<dbReference type="InterPro" id="IPR050378">
    <property type="entry name" value="Metallo-dep_Hydrolases_sf"/>
</dbReference>
<dbReference type="Proteomes" id="UP000093925">
    <property type="component" value="Unassembled WGS sequence"/>
</dbReference>
<comment type="caution">
    <text evidence="2">The sequence shown here is derived from an EMBL/GenBank/DDBJ whole genome shotgun (WGS) entry which is preliminary data.</text>
</comment>
<dbReference type="SUPFAM" id="SSF51338">
    <property type="entry name" value="Composite domain of metallo-dependent hydrolases"/>
    <property type="match status" value="1"/>
</dbReference>